<name>A0ABR3PU75_9TREE</name>
<dbReference type="EMBL" id="JBBXJM010000006">
    <property type="protein sequence ID" value="KAL1405917.1"/>
    <property type="molecule type" value="Genomic_DNA"/>
</dbReference>
<dbReference type="GeneID" id="95988640"/>
<comment type="caution">
    <text evidence="2">The sequence shown here is derived from an EMBL/GenBank/DDBJ whole genome shotgun (WGS) entry which is preliminary data.</text>
</comment>
<evidence type="ECO:0000313" key="2">
    <source>
        <dbReference type="EMBL" id="KAL1405917.1"/>
    </source>
</evidence>
<sequence length="104" mass="10356">MSEPATAADADASSPASAPPDATHAALTPLALALLPLLAADVAPRRAVTALAVAALALSPLLPEPAAHALLGAFRAWVAAACGADVVREQALTQVCPARRPPPR</sequence>
<protein>
    <submittedName>
        <fullName evidence="2">Uncharacterized protein</fullName>
    </submittedName>
</protein>
<dbReference type="Proteomes" id="UP001565368">
    <property type="component" value="Unassembled WGS sequence"/>
</dbReference>
<evidence type="ECO:0000313" key="3">
    <source>
        <dbReference type="Proteomes" id="UP001565368"/>
    </source>
</evidence>
<proteinExistence type="predicted"/>
<keyword evidence="3" id="KW-1185">Reference proteome</keyword>
<feature type="region of interest" description="Disordered" evidence="1">
    <location>
        <begin position="1"/>
        <end position="22"/>
    </location>
</feature>
<gene>
    <name evidence="2" type="ORF">Q8F55_007597</name>
</gene>
<evidence type="ECO:0000256" key="1">
    <source>
        <dbReference type="SAM" id="MobiDB-lite"/>
    </source>
</evidence>
<reference evidence="2 3" key="1">
    <citation type="submission" date="2023-08" db="EMBL/GenBank/DDBJ databases">
        <title>Annotated Genome Sequence of Vanrija albida AlHP1.</title>
        <authorList>
            <person name="Herzog R."/>
        </authorList>
    </citation>
    <scope>NUCLEOTIDE SEQUENCE [LARGE SCALE GENOMIC DNA]</scope>
    <source>
        <strain evidence="2 3">AlHP1</strain>
    </source>
</reference>
<accession>A0ABR3PU75</accession>
<dbReference type="RefSeq" id="XP_069205861.1">
    <property type="nucleotide sequence ID" value="XM_069356020.1"/>
</dbReference>
<organism evidence="2 3">
    <name type="scientific">Vanrija albida</name>
    <dbReference type="NCBI Taxonomy" id="181172"/>
    <lineage>
        <taxon>Eukaryota</taxon>
        <taxon>Fungi</taxon>
        <taxon>Dikarya</taxon>
        <taxon>Basidiomycota</taxon>
        <taxon>Agaricomycotina</taxon>
        <taxon>Tremellomycetes</taxon>
        <taxon>Trichosporonales</taxon>
        <taxon>Trichosporonaceae</taxon>
        <taxon>Vanrija</taxon>
    </lineage>
</organism>